<organism evidence="2 3">
    <name type="scientific">Pontibacter toksunensis</name>
    <dbReference type="NCBI Taxonomy" id="1332631"/>
    <lineage>
        <taxon>Bacteria</taxon>
        <taxon>Pseudomonadati</taxon>
        <taxon>Bacteroidota</taxon>
        <taxon>Cytophagia</taxon>
        <taxon>Cytophagales</taxon>
        <taxon>Hymenobacteraceae</taxon>
        <taxon>Pontibacter</taxon>
    </lineage>
</organism>
<dbReference type="Proteomes" id="UP001597641">
    <property type="component" value="Unassembled WGS sequence"/>
</dbReference>
<keyword evidence="3" id="KW-1185">Reference proteome</keyword>
<feature type="domain" description="3-keto-alpha-glucoside-1,2-lyase/3-keto-2-hydroxy-glucal hydratase" evidence="1">
    <location>
        <begin position="32"/>
        <end position="284"/>
    </location>
</feature>
<dbReference type="Gene3D" id="2.60.120.560">
    <property type="entry name" value="Exo-inulinase, domain 1"/>
    <property type="match status" value="1"/>
</dbReference>
<accession>A0ABW6BUC7</accession>
<protein>
    <submittedName>
        <fullName evidence="2">DUF1080 domain-containing protein</fullName>
    </submittedName>
</protein>
<dbReference type="EMBL" id="JBHUOX010000006">
    <property type="protein sequence ID" value="MFD3000696.1"/>
    <property type="molecule type" value="Genomic_DNA"/>
</dbReference>
<sequence>MKNLPKVTKALAVCAVVFVSVFGISSFSAEEKWVPLLDKDLSKWEMYLSYRHKDGYNGEAPKEADGRAIVPIGYNKNVNNVFSIVEEKGEPVLKVSGEIYGCVFTKQEFENYHLKLKVKWGEKKWVPRMDKLKDSGVLYHSIGESGKDYWRAWMLSQEFQIMEGHMGDYWTIANSAIDVRAFIPEGDMNTVASTRQPFLPLGAGTNNSGFALRSEDHESLEGEWTDIELVCFKDKSLHIVNGHVVMVLQNSRYVENGKSKPLTKGKIQLQSEAAEVYYKDVKIRNLEELPEKYAAYFSK</sequence>
<evidence type="ECO:0000313" key="2">
    <source>
        <dbReference type="EMBL" id="MFD3000696.1"/>
    </source>
</evidence>
<evidence type="ECO:0000313" key="3">
    <source>
        <dbReference type="Proteomes" id="UP001597641"/>
    </source>
</evidence>
<proteinExistence type="predicted"/>
<dbReference type="InterPro" id="IPR010496">
    <property type="entry name" value="AL/BT2_dom"/>
</dbReference>
<comment type="caution">
    <text evidence="2">The sequence shown here is derived from an EMBL/GenBank/DDBJ whole genome shotgun (WGS) entry which is preliminary data.</text>
</comment>
<evidence type="ECO:0000259" key="1">
    <source>
        <dbReference type="Pfam" id="PF06439"/>
    </source>
</evidence>
<gene>
    <name evidence="2" type="ORF">ACFS7Z_10020</name>
</gene>
<dbReference type="RefSeq" id="WP_377483975.1">
    <property type="nucleotide sequence ID" value="NZ_JBHUOX010000006.1"/>
</dbReference>
<dbReference type="Pfam" id="PF06439">
    <property type="entry name" value="3keto-disac_hyd"/>
    <property type="match status" value="1"/>
</dbReference>
<reference evidence="3" key="1">
    <citation type="journal article" date="2019" name="Int. J. Syst. Evol. Microbiol.">
        <title>The Global Catalogue of Microorganisms (GCM) 10K type strain sequencing project: providing services to taxonomists for standard genome sequencing and annotation.</title>
        <authorList>
            <consortium name="The Broad Institute Genomics Platform"/>
            <consortium name="The Broad Institute Genome Sequencing Center for Infectious Disease"/>
            <person name="Wu L."/>
            <person name="Ma J."/>
        </authorList>
    </citation>
    <scope>NUCLEOTIDE SEQUENCE [LARGE SCALE GENOMIC DNA]</scope>
    <source>
        <strain evidence="3">KCTC 23984</strain>
    </source>
</reference>
<name>A0ABW6BUC7_9BACT</name>